<keyword evidence="1" id="KW-1133">Transmembrane helix</keyword>
<organism evidence="2 3">
    <name type="scientific">Aspergillus neoniger (strain CBS 115656)</name>
    <dbReference type="NCBI Taxonomy" id="1448310"/>
    <lineage>
        <taxon>Eukaryota</taxon>
        <taxon>Fungi</taxon>
        <taxon>Dikarya</taxon>
        <taxon>Ascomycota</taxon>
        <taxon>Pezizomycotina</taxon>
        <taxon>Eurotiomycetes</taxon>
        <taxon>Eurotiomycetidae</taxon>
        <taxon>Eurotiales</taxon>
        <taxon>Aspergillaceae</taxon>
        <taxon>Aspergillus</taxon>
        <taxon>Aspergillus subgen. Circumdati</taxon>
    </lineage>
</organism>
<proteinExistence type="predicted"/>
<feature type="transmembrane region" description="Helical" evidence="1">
    <location>
        <begin position="6"/>
        <end position="29"/>
    </location>
</feature>
<keyword evidence="3" id="KW-1185">Reference proteome</keyword>
<dbReference type="EMBL" id="KZ821480">
    <property type="protein sequence ID" value="PYH30498.1"/>
    <property type="molecule type" value="Genomic_DNA"/>
</dbReference>
<evidence type="ECO:0000313" key="3">
    <source>
        <dbReference type="Proteomes" id="UP000247647"/>
    </source>
</evidence>
<sequence>MVVPCLLSFSILFFIFLSPFDSNFPFMYLKRWRWDWMFDTSDIITTATTYLYRYLLRGAGQDLSIL</sequence>
<protein>
    <submittedName>
        <fullName evidence="2">Uncharacterized protein</fullName>
    </submittedName>
</protein>
<gene>
    <name evidence="2" type="ORF">BO87DRAFT_152947</name>
</gene>
<keyword evidence="1" id="KW-0472">Membrane</keyword>
<evidence type="ECO:0000256" key="1">
    <source>
        <dbReference type="SAM" id="Phobius"/>
    </source>
</evidence>
<dbReference type="RefSeq" id="XP_025475976.1">
    <property type="nucleotide sequence ID" value="XM_025618188.1"/>
</dbReference>
<evidence type="ECO:0000313" key="2">
    <source>
        <dbReference type="EMBL" id="PYH30498.1"/>
    </source>
</evidence>
<reference evidence="2" key="1">
    <citation type="submission" date="2016-12" db="EMBL/GenBank/DDBJ databases">
        <title>The genomes of Aspergillus section Nigri reveals drivers in fungal speciation.</title>
        <authorList>
            <consortium name="DOE Joint Genome Institute"/>
            <person name="Vesth T.C."/>
            <person name="Nybo J."/>
            <person name="Theobald S."/>
            <person name="Brandl J."/>
            <person name="Frisvad J.C."/>
            <person name="Nielsen K.F."/>
            <person name="Lyhne E.K."/>
            <person name="Kogle M.E."/>
            <person name="Kuo A."/>
            <person name="Riley R."/>
            <person name="Clum A."/>
            <person name="Nolan M."/>
            <person name="Lipzen A."/>
            <person name="Salamov A."/>
            <person name="Henrissat B."/>
            <person name="Wiebenga A."/>
            <person name="De Vries R.P."/>
            <person name="Grigoriev I.V."/>
            <person name="Mortensen U.H."/>
            <person name="Andersen M.R."/>
            <person name="Baker S.E."/>
        </authorList>
    </citation>
    <scope>NUCLEOTIDE SEQUENCE [LARGE SCALE GENOMIC DNA]</scope>
    <source>
        <strain evidence="2">CBS 115656</strain>
    </source>
</reference>
<name>A0A318YQT7_ASPNB</name>
<dbReference type="AlphaFoldDB" id="A0A318YQT7"/>
<dbReference type="GeneID" id="37120644"/>
<dbReference type="Proteomes" id="UP000247647">
    <property type="component" value="Unassembled WGS sequence"/>
</dbReference>
<accession>A0A318YQT7</accession>
<keyword evidence="1" id="KW-0812">Transmembrane</keyword>